<dbReference type="EMBL" id="BK015875">
    <property type="protein sequence ID" value="DAD71058.1"/>
    <property type="molecule type" value="Genomic_DNA"/>
</dbReference>
<sequence length="281" mass="31179">MSVISIETRKANELAAITDISDSSIFMVHDGTGLKRITFEDVKRAMVYPNAGSHNSIYRGKYLGSTVTQAQYTAIRNGTFDDLFIGDYWTIGGINYRIAAFDYYLNTGDTNCAVHHVVIVPDQALYKSKMINNSGNTNGGYVGSVLYTSGLNSAKNTIKNAFNGHVLKHRLFLSNTANNGAISNGVWLDSEVDLMNEHMVYGSMVYGYSSTTASYVVNAHVEKSQLPLFRLDPAKIVANRESWWLRDITLSTAFAHVHESGIIYSEFGWSEFGVRPFFCIS</sequence>
<proteinExistence type="predicted"/>
<name>A0A8S5LMD4_9CAUD</name>
<accession>A0A8S5LMD4</accession>
<evidence type="ECO:0000313" key="2">
    <source>
        <dbReference type="EMBL" id="DAD71058.1"/>
    </source>
</evidence>
<dbReference type="Pfam" id="PF19789">
    <property type="entry name" value="DUF6273"/>
    <property type="match status" value="1"/>
</dbReference>
<organism evidence="2">
    <name type="scientific">Siphoviridae sp. ct5d86</name>
    <dbReference type="NCBI Taxonomy" id="2827561"/>
    <lineage>
        <taxon>Viruses</taxon>
        <taxon>Duplodnaviria</taxon>
        <taxon>Heunggongvirae</taxon>
        <taxon>Uroviricota</taxon>
        <taxon>Caudoviricetes</taxon>
    </lineage>
</organism>
<reference evidence="2" key="1">
    <citation type="journal article" date="2021" name="Proc. Natl. Acad. Sci. U.S.A.">
        <title>A Catalog of Tens of Thousands of Viruses from Human Metagenomes Reveals Hidden Associations with Chronic Diseases.</title>
        <authorList>
            <person name="Tisza M.J."/>
            <person name="Buck C.B."/>
        </authorList>
    </citation>
    <scope>NUCLEOTIDE SEQUENCE</scope>
    <source>
        <strain evidence="2">Ct5d86</strain>
    </source>
</reference>
<dbReference type="InterPro" id="IPR046240">
    <property type="entry name" value="DUF6273"/>
</dbReference>
<protein>
    <recommendedName>
        <fullName evidence="1">DUF6273 domain-containing protein</fullName>
    </recommendedName>
</protein>
<evidence type="ECO:0000259" key="1">
    <source>
        <dbReference type="Pfam" id="PF19789"/>
    </source>
</evidence>
<feature type="domain" description="DUF6273" evidence="1">
    <location>
        <begin position="179"/>
        <end position="280"/>
    </location>
</feature>